<gene>
    <name evidence="13" type="ORF">TD95_004714</name>
</gene>
<dbReference type="Proteomes" id="UP000033483">
    <property type="component" value="Unassembled WGS sequence"/>
</dbReference>
<organism evidence="13 14">
    <name type="scientific">Thielaviopsis punctulata</name>
    <dbReference type="NCBI Taxonomy" id="72032"/>
    <lineage>
        <taxon>Eukaryota</taxon>
        <taxon>Fungi</taxon>
        <taxon>Dikarya</taxon>
        <taxon>Ascomycota</taxon>
        <taxon>Pezizomycotina</taxon>
        <taxon>Sordariomycetes</taxon>
        <taxon>Hypocreomycetidae</taxon>
        <taxon>Microascales</taxon>
        <taxon>Ceratocystidaceae</taxon>
        <taxon>Thielaviopsis</taxon>
    </lineage>
</organism>
<evidence type="ECO:0000256" key="5">
    <source>
        <dbReference type="ARBA" id="ARBA00022824"/>
    </source>
</evidence>
<evidence type="ECO:0000256" key="7">
    <source>
        <dbReference type="ARBA" id="ARBA00023136"/>
    </source>
</evidence>
<feature type="transmembrane region" description="Helical" evidence="12">
    <location>
        <begin position="157"/>
        <end position="177"/>
    </location>
</feature>
<dbReference type="OrthoDB" id="10039049at2759"/>
<sequence>AGELPSSSSTIRRRKPEEVPLECPSSSDVSSVDLSKKLDVSITDTAGNTQSLSPDELRVLLQSPQLRDMLSGSLHRAGATQKVLKRRKFRDLIFTRQFSAFDGQNDSAANSPFIGFFNLFWMGVFLYVLKIVIINVVNHGNVLGTHEILSTMVSRDLMFLGLADGVMCSLTGVSWLLQRVILAGYIDWDHSGWLLQHLWQTVYIGSVVGLTLYRDWPWTHTVFFVLHGLTMLMKQHSYSFYNGYLSTIYHERNFLISKLKELDTIVPSRHASKSAPAAADIQTSHLSTTPHCMSTEKPGLYVRRDQHAQSTHENDLQAIAAVIGSGKPLDLDQINTYERIIKWEIDALKEELKGCASTPDRAYPNNLTVANCAEWIVLPTLVYELEYPRSDKINWRYVAVKFTAVFGVIFVMMLISQHFIYPVLSRAAALKTADVPLIDRFKAWPGILGDLIFPFMLEYMLTWYLIWETILNLLAELTYFADRSFYDAWWNSVSWDQYARDWNRPVHNFLLRHVYHSSQASMNFNRPIATLITFFLSACVHELVMWCLFKKLRGYLLAMQMCQLPLVALSRSRFLKGRKTLGNLIFWLGIFTGPSLLCSLYVIL</sequence>
<feature type="region of interest" description="Disordered" evidence="11">
    <location>
        <begin position="1"/>
        <end position="30"/>
    </location>
</feature>
<comment type="subcellular location">
    <subcellularLocation>
        <location evidence="1">Endoplasmic reticulum membrane</location>
        <topology evidence="1">Multi-pass membrane protein</topology>
    </subcellularLocation>
</comment>
<evidence type="ECO:0000256" key="11">
    <source>
        <dbReference type="SAM" id="MobiDB-lite"/>
    </source>
</evidence>
<keyword evidence="4 12" id="KW-0812">Transmembrane</keyword>
<dbReference type="InterPro" id="IPR004299">
    <property type="entry name" value="MBOAT_fam"/>
</dbReference>
<evidence type="ECO:0000256" key="1">
    <source>
        <dbReference type="ARBA" id="ARBA00004477"/>
    </source>
</evidence>
<evidence type="ECO:0000313" key="13">
    <source>
        <dbReference type="EMBL" id="KKA27777.1"/>
    </source>
</evidence>
<evidence type="ECO:0000256" key="2">
    <source>
        <dbReference type="ARBA" id="ARBA00009010"/>
    </source>
</evidence>
<feature type="transmembrane region" description="Helical" evidence="12">
    <location>
        <begin position="444"/>
        <end position="466"/>
    </location>
</feature>
<dbReference type="PIRSF" id="PIRSF000439">
    <property type="entry name" value="Oat_ACAT_DAG_ARE"/>
    <property type="match status" value="1"/>
</dbReference>
<evidence type="ECO:0000256" key="12">
    <source>
        <dbReference type="SAM" id="Phobius"/>
    </source>
</evidence>
<evidence type="ECO:0000256" key="3">
    <source>
        <dbReference type="ARBA" id="ARBA00022679"/>
    </source>
</evidence>
<evidence type="ECO:0000256" key="9">
    <source>
        <dbReference type="ARBA" id="ARBA00023568"/>
    </source>
</evidence>
<dbReference type="AlphaFoldDB" id="A0A0F4ZB62"/>
<keyword evidence="14" id="KW-1185">Reference proteome</keyword>
<feature type="transmembrane region" description="Helical" evidence="12">
    <location>
        <begin position="581"/>
        <end position="603"/>
    </location>
</feature>
<proteinExistence type="inferred from homology"/>
<feature type="non-terminal residue" evidence="13">
    <location>
        <position position="604"/>
    </location>
</feature>
<dbReference type="PANTHER" id="PTHR10408">
    <property type="entry name" value="STEROL O-ACYLTRANSFERASE"/>
    <property type="match status" value="1"/>
</dbReference>
<keyword evidence="3" id="KW-0808">Transferase</keyword>
<keyword evidence="7 12" id="KW-0472">Membrane</keyword>
<evidence type="ECO:0008006" key="15">
    <source>
        <dbReference type="Google" id="ProtNLM"/>
    </source>
</evidence>
<dbReference type="GO" id="GO:0005789">
    <property type="term" value="C:endoplasmic reticulum membrane"/>
    <property type="evidence" value="ECO:0007669"/>
    <property type="project" value="UniProtKB-SubCell"/>
</dbReference>
<dbReference type="Pfam" id="PF03062">
    <property type="entry name" value="MBOAT"/>
    <property type="match status" value="1"/>
</dbReference>
<feature type="non-terminal residue" evidence="13">
    <location>
        <position position="1"/>
    </location>
</feature>
<evidence type="ECO:0000313" key="14">
    <source>
        <dbReference type="Proteomes" id="UP000033483"/>
    </source>
</evidence>
<keyword evidence="6 12" id="KW-1133">Transmembrane helix</keyword>
<keyword evidence="8" id="KW-0012">Acyltransferase</keyword>
<dbReference type="GO" id="GO:0034737">
    <property type="term" value="F:ergosterol O-acyltransferase activity"/>
    <property type="evidence" value="ECO:0007669"/>
    <property type="project" value="TreeGrafter"/>
</dbReference>
<comment type="similarity">
    <text evidence="2">Belongs to the membrane-bound acyltransferase family. Sterol o-acyltransferase subfamily.</text>
</comment>
<evidence type="ECO:0000256" key="8">
    <source>
        <dbReference type="ARBA" id="ARBA00023315"/>
    </source>
</evidence>
<evidence type="ECO:0000256" key="6">
    <source>
        <dbReference type="ARBA" id="ARBA00022989"/>
    </source>
</evidence>
<protein>
    <recommendedName>
        <fullName evidence="15">O-acyltransferase</fullName>
    </recommendedName>
</protein>
<accession>A0A0F4ZB62</accession>
<feature type="compositionally biased region" description="Polar residues" evidence="11">
    <location>
        <begin position="1"/>
        <end position="10"/>
    </location>
</feature>
<evidence type="ECO:0000256" key="4">
    <source>
        <dbReference type="ARBA" id="ARBA00022692"/>
    </source>
</evidence>
<dbReference type="InterPro" id="IPR014371">
    <property type="entry name" value="Oat_ACAT_DAG_ARE"/>
</dbReference>
<reference evidence="13 14" key="1">
    <citation type="submission" date="2015-03" db="EMBL/GenBank/DDBJ databases">
        <authorList>
            <person name="Radwan O."/>
            <person name="Al-Naeli F.A."/>
            <person name="Rendon G.A."/>
            <person name="Fields C."/>
        </authorList>
    </citation>
    <scope>NUCLEOTIDE SEQUENCE [LARGE SCALE GENOMIC DNA]</scope>
    <source>
        <strain evidence="13">CR-DP1</strain>
    </source>
</reference>
<feature type="transmembrane region" description="Helical" evidence="12">
    <location>
        <begin position="398"/>
        <end position="424"/>
    </location>
</feature>
<feature type="transmembrane region" description="Helical" evidence="12">
    <location>
        <begin position="528"/>
        <end position="546"/>
    </location>
</feature>
<feature type="transmembrane region" description="Helical" evidence="12">
    <location>
        <begin position="113"/>
        <end position="137"/>
    </location>
</feature>
<dbReference type="EMBL" id="LAEV01001592">
    <property type="protein sequence ID" value="KKA27777.1"/>
    <property type="molecule type" value="Genomic_DNA"/>
</dbReference>
<evidence type="ECO:0000256" key="10">
    <source>
        <dbReference type="PIRSR" id="PIRSR000439-1"/>
    </source>
</evidence>
<feature type="active site" evidence="10">
    <location>
        <position position="541"/>
    </location>
</feature>
<comment type="function">
    <text evidence="9">Sterol O-acyltransferase that catalyzes the formation of stery esters.</text>
</comment>
<comment type="caution">
    <text evidence="13">The sequence shown here is derived from an EMBL/GenBank/DDBJ whole genome shotgun (WGS) entry which is preliminary data.</text>
</comment>
<dbReference type="GO" id="GO:0008204">
    <property type="term" value="P:ergosterol metabolic process"/>
    <property type="evidence" value="ECO:0007669"/>
    <property type="project" value="TreeGrafter"/>
</dbReference>
<dbReference type="PANTHER" id="PTHR10408:SF23">
    <property type="entry name" value="STEROL O-ACYLTRANSFERASE 1-RELATED"/>
    <property type="match status" value="1"/>
</dbReference>
<keyword evidence="5" id="KW-0256">Endoplasmic reticulum</keyword>
<name>A0A0F4ZB62_9PEZI</name>